<dbReference type="Proteomes" id="UP000306740">
    <property type="component" value="Unassembled WGS sequence"/>
</dbReference>
<name>A0A5C4N4B5_9ACTN</name>
<proteinExistence type="predicted"/>
<reference evidence="1 2" key="1">
    <citation type="submission" date="2019-05" db="EMBL/GenBank/DDBJ databases">
        <title>Mumia sp. nov., isolated from the intestinal contents of plateau pika (Ochotona curzoniae) in the Qinghai-Tibet plateau of China.</title>
        <authorList>
            <person name="Tian Z."/>
        </authorList>
    </citation>
    <scope>NUCLEOTIDE SEQUENCE [LARGE SCALE GENOMIC DNA]</scope>
    <source>
        <strain evidence="2">527</strain>
    </source>
</reference>
<dbReference type="RefSeq" id="WP_139085182.1">
    <property type="nucleotide sequence ID" value="NZ_VDFR01000008.1"/>
</dbReference>
<gene>
    <name evidence="1" type="ORF">FHE65_01720</name>
</gene>
<comment type="caution">
    <text evidence="1">The sequence shown here is derived from an EMBL/GenBank/DDBJ whole genome shotgun (WGS) entry which is preliminary data.</text>
</comment>
<accession>A0A5C4N4B5</accession>
<dbReference type="AlphaFoldDB" id="A0A5C4N4B5"/>
<evidence type="ECO:0000313" key="2">
    <source>
        <dbReference type="Proteomes" id="UP000306740"/>
    </source>
</evidence>
<organism evidence="1 2">
    <name type="scientific">Mumia zhuanghuii</name>
    <dbReference type="NCBI Taxonomy" id="2585211"/>
    <lineage>
        <taxon>Bacteria</taxon>
        <taxon>Bacillati</taxon>
        <taxon>Actinomycetota</taxon>
        <taxon>Actinomycetes</taxon>
        <taxon>Propionibacteriales</taxon>
        <taxon>Nocardioidaceae</taxon>
        <taxon>Mumia</taxon>
    </lineage>
</organism>
<evidence type="ECO:0000313" key="1">
    <source>
        <dbReference type="EMBL" id="TNC51398.1"/>
    </source>
</evidence>
<dbReference type="OrthoDB" id="1495085at2"/>
<dbReference type="EMBL" id="VDFR01000008">
    <property type="protein sequence ID" value="TNC51398.1"/>
    <property type="molecule type" value="Genomic_DNA"/>
</dbReference>
<sequence length="131" mass="13795">MSDAVTNAQVLVIGLDPFRVPGPWDPAPVAEAIAVGMADLADRGYDAESCLVGLDGSDDVEAHLSRALVARPWDCVVVGGGIRKEEELLELFESVVNLVRSLAPQAAIAFNGTPRDLPDAVARSLRGGFRA</sequence>
<protein>
    <submittedName>
        <fullName evidence="1">Uncharacterized protein</fullName>
    </submittedName>
</protein>